<dbReference type="InterPro" id="IPR037289">
    <property type="entry name" value="Elp2"/>
</dbReference>
<name>E4X3S1_OIKDI</name>
<evidence type="ECO:0000256" key="11">
    <source>
        <dbReference type="PROSITE-ProRule" id="PRU00221"/>
    </source>
</evidence>
<dbReference type="OrthoDB" id="27911at2759"/>
<keyword evidence="8" id="KW-0819">tRNA processing</keyword>
<evidence type="ECO:0000256" key="10">
    <source>
        <dbReference type="ARBA" id="ARBA00023242"/>
    </source>
</evidence>
<evidence type="ECO:0000256" key="9">
    <source>
        <dbReference type="ARBA" id="ARBA00022737"/>
    </source>
</evidence>
<dbReference type="InterPro" id="IPR001680">
    <property type="entry name" value="WD40_rpt"/>
</dbReference>
<dbReference type="PANTHER" id="PTHR44111:SF1">
    <property type="entry name" value="ELONGATOR COMPLEX PROTEIN 2"/>
    <property type="match status" value="1"/>
</dbReference>
<feature type="repeat" description="WD" evidence="11">
    <location>
        <begin position="371"/>
        <end position="403"/>
    </location>
</feature>
<dbReference type="GO" id="GO:0005737">
    <property type="term" value="C:cytoplasm"/>
    <property type="evidence" value="ECO:0007669"/>
    <property type="project" value="UniProtKB-SubCell"/>
</dbReference>
<protein>
    <recommendedName>
        <fullName evidence="5">Elongator complex protein 2</fullName>
    </recommendedName>
</protein>
<dbReference type="InParanoid" id="E4X3S1"/>
<evidence type="ECO:0000256" key="7">
    <source>
        <dbReference type="ARBA" id="ARBA00022574"/>
    </source>
</evidence>
<evidence type="ECO:0000256" key="1">
    <source>
        <dbReference type="ARBA" id="ARBA00004123"/>
    </source>
</evidence>
<keyword evidence="9" id="KW-0677">Repeat</keyword>
<reference evidence="12" key="1">
    <citation type="journal article" date="2010" name="Science">
        <title>Plasticity of animal genome architecture unmasked by rapid evolution of a pelagic tunicate.</title>
        <authorList>
            <person name="Denoeud F."/>
            <person name="Henriet S."/>
            <person name="Mungpakdee S."/>
            <person name="Aury J.M."/>
            <person name="Da Silva C."/>
            <person name="Brinkmann H."/>
            <person name="Mikhaleva J."/>
            <person name="Olsen L.C."/>
            <person name="Jubin C."/>
            <person name="Canestro C."/>
            <person name="Bouquet J.M."/>
            <person name="Danks G."/>
            <person name="Poulain J."/>
            <person name="Campsteijn C."/>
            <person name="Adamski M."/>
            <person name="Cross I."/>
            <person name="Yadetie F."/>
            <person name="Muffato M."/>
            <person name="Louis A."/>
            <person name="Butcher S."/>
            <person name="Tsagkogeorga G."/>
            <person name="Konrad A."/>
            <person name="Singh S."/>
            <person name="Jensen M.F."/>
            <person name="Cong E.H."/>
            <person name="Eikeseth-Otteraa H."/>
            <person name="Noel B."/>
            <person name="Anthouard V."/>
            <person name="Porcel B.M."/>
            <person name="Kachouri-Lafond R."/>
            <person name="Nishino A."/>
            <person name="Ugolini M."/>
            <person name="Chourrout P."/>
            <person name="Nishida H."/>
            <person name="Aasland R."/>
            <person name="Huzurbazar S."/>
            <person name="Westhof E."/>
            <person name="Delsuc F."/>
            <person name="Lehrach H."/>
            <person name="Reinhardt R."/>
            <person name="Weissenbach J."/>
            <person name="Roy S.W."/>
            <person name="Artiguenave F."/>
            <person name="Postlethwait J.H."/>
            <person name="Manak J.R."/>
            <person name="Thompson E.M."/>
            <person name="Jaillon O."/>
            <person name="Du Pasquier L."/>
            <person name="Boudinot P."/>
            <person name="Liberles D.A."/>
            <person name="Volff J.N."/>
            <person name="Philippe H."/>
            <person name="Lenhard B."/>
            <person name="Roest Crollius H."/>
            <person name="Wincker P."/>
            <person name="Chourrout D."/>
        </authorList>
    </citation>
    <scope>NUCLEOTIDE SEQUENCE [LARGE SCALE GENOMIC DNA]</scope>
</reference>
<dbReference type="UniPathway" id="UPA00988"/>
<sequence>MKLEHVFAATNRQPDSTYWVPESDLLLASARSTLIVHRLCPHRQSRIQSFNRHSSDINRISGDKNFIATASINGEIILWKAIENELIQIKHLEKIHSDAIGSLSVINFDKDNNVICSIAGDFSLSLIGINTQIETVTSKKHLFKSIYPICVASTKIHRNNGNRQILLAVATSDFFVRFFLVDKELSAELKETSKIQIGEDWSTSLKFSSSSLNESIFLSVANKDSRVRVIKIFKQAGEEEPSEDRLQVDKKILIEDEFEIKTETILRGHSNWVTSSCWVNINDQLHLVTSSMDKSIVIWSSGNEHDEESTGVWPDSARLGDFGGANMGFLGVTAGRSDSGKLGLLAHSYNGAFYLWWWNQEQESWKSSISPSGHFGPVRDLSWSEDKTFLLSTSFDQTTRLYSRINISDSVFWAECARPQVHGHDIRCMTTIESNRFASGAEEKVIRVFRSTRNFRENFQAITGYNVGETEGEPEGAAVPALGLSNKAVFEKQGKVNADREIAAHESYMEDQFTALNVCSVPLEADLLQNTLWWEERKLYGHGSELQSLTSSPDGKWLASSCKASRQSQASIYIWDASQNGKPAALAKLEQHQLTVIQLRFSPDSKRLLSVGRDRVSMVWKLADEEGASWELEKIFDKSMKAHSRVIWNCCWLSSETFVTVGRDKQLITWNLSDGEWIKSSSFTSDQALTAVDCVKMKDSEESLLLLGKEDGTLELYKSDKGELKLETTVTKDNSHHGFVSQVRFRDSSMVATCGEDHQVKLFSL</sequence>
<dbReference type="PROSITE" id="PS50082">
    <property type="entry name" value="WD_REPEATS_2"/>
    <property type="match status" value="2"/>
</dbReference>
<dbReference type="FunCoup" id="E4X3S1">
    <property type="interactions" value="432"/>
</dbReference>
<keyword evidence="13" id="KW-1185">Reference proteome</keyword>
<dbReference type="Gene3D" id="2.130.10.10">
    <property type="entry name" value="YVTN repeat-like/Quinoprotein amine dehydrogenase"/>
    <property type="match status" value="4"/>
</dbReference>
<dbReference type="GO" id="GO:0033588">
    <property type="term" value="C:elongator holoenzyme complex"/>
    <property type="evidence" value="ECO:0007669"/>
    <property type="project" value="InterPro"/>
</dbReference>
<comment type="similarity">
    <text evidence="4">Belongs to the WD repeat ELP2 family.</text>
</comment>
<dbReference type="SUPFAM" id="SSF50978">
    <property type="entry name" value="WD40 repeat-like"/>
    <property type="match status" value="2"/>
</dbReference>
<dbReference type="GO" id="GO:0005634">
    <property type="term" value="C:nucleus"/>
    <property type="evidence" value="ECO:0007669"/>
    <property type="project" value="UniProtKB-SubCell"/>
</dbReference>
<dbReference type="AlphaFoldDB" id="E4X3S1"/>
<comment type="pathway">
    <text evidence="3">tRNA modification; 5-methoxycarbonylmethyl-2-thiouridine-tRNA biosynthesis.</text>
</comment>
<keyword evidence="10" id="KW-0539">Nucleus</keyword>
<evidence type="ECO:0000256" key="3">
    <source>
        <dbReference type="ARBA" id="ARBA00005043"/>
    </source>
</evidence>
<dbReference type="GO" id="GO:0002098">
    <property type="term" value="P:tRNA wobble uridine modification"/>
    <property type="evidence" value="ECO:0007669"/>
    <property type="project" value="InterPro"/>
</dbReference>
<keyword evidence="6" id="KW-0963">Cytoplasm</keyword>
<feature type="repeat" description="WD" evidence="11">
    <location>
        <begin position="589"/>
        <end position="622"/>
    </location>
</feature>
<evidence type="ECO:0000256" key="6">
    <source>
        <dbReference type="ARBA" id="ARBA00022490"/>
    </source>
</evidence>
<evidence type="ECO:0000256" key="4">
    <source>
        <dbReference type="ARBA" id="ARBA00005881"/>
    </source>
</evidence>
<dbReference type="InterPro" id="IPR015943">
    <property type="entry name" value="WD40/YVTN_repeat-like_dom_sf"/>
</dbReference>
<dbReference type="PROSITE" id="PS50294">
    <property type="entry name" value="WD_REPEATS_REGION"/>
    <property type="match status" value="1"/>
</dbReference>
<evidence type="ECO:0000256" key="8">
    <source>
        <dbReference type="ARBA" id="ARBA00022694"/>
    </source>
</evidence>
<gene>
    <name evidence="12" type="ORF">GSOID_T00001031001</name>
</gene>
<evidence type="ECO:0000256" key="5">
    <source>
        <dbReference type="ARBA" id="ARBA00020267"/>
    </source>
</evidence>
<evidence type="ECO:0000313" key="13">
    <source>
        <dbReference type="Proteomes" id="UP000001307"/>
    </source>
</evidence>
<dbReference type="SMART" id="SM00320">
    <property type="entry name" value="WD40"/>
    <property type="match status" value="9"/>
</dbReference>
<dbReference type="Pfam" id="PF00400">
    <property type="entry name" value="WD40"/>
    <property type="match status" value="5"/>
</dbReference>
<dbReference type="PANTHER" id="PTHR44111">
    <property type="entry name" value="ELONGATOR COMPLEX PROTEIN 2"/>
    <property type="match status" value="1"/>
</dbReference>
<evidence type="ECO:0000313" key="12">
    <source>
        <dbReference type="EMBL" id="CBY23709.1"/>
    </source>
</evidence>
<accession>E4X3S1</accession>
<proteinExistence type="inferred from homology"/>
<organism evidence="12">
    <name type="scientific">Oikopleura dioica</name>
    <name type="common">Tunicate</name>
    <dbReference type="NCBI Taxonomy" id="34765"/>
    <lineage>
        <taxon>Eukaryota</taxon>
        <taxon>Metazoa</taxon>
        <taxon>Chordata</taxon>
        <taxon>Tunicata</taxon>
        <taxon>Appendicularia</taxon>
        <taxon>Copelata</taxon>
        <taxon>Oikopleuridae</taxon>
        <taxon>Oikopleura</taxon>
    </lineage>
</organism>
<dbReference type="InterPro" id="IPR036322">
    <property type="entry name" value="WD40_repeat_dom_sf"/>
</dbReference>
<keyword evidence="7 11" id="KW-0853">WD repeat</keyword>
<dbReference type="Proteomes" id="UP000001307">
    <property type="component" value="Unassembled WGS sequence"/>
</dbReference>
<dbReference type="EMBL" id="FN653024">
    <property type="protein sequence ID" value="CBY23709.1"/>
    <property type="molecule type" value="Genomic_DNA"/>
</dbReference>
<evidence type="ECO:0000256" key="2">
    <source>
        <dbReference type="ARBA" id="ARBA00004496"/>
    </source>
</evidence>
<comment type="subcellular location">
    <subcellularLocation>
        <location evidence="2">Cytoplasm</location>
    </subcellularLocation>
    <subcellularLocation>
        <location evidence="1">Nucleus</location>
    </subcellularLocation>
</comment>
<dbReference type="SUPFAM" id="SSF101908">
    <property type="entry name" value="Putative isomerase YbhE"/>
    <property type="match status" value="1"/>
</dbReference>